<keyword evidence="4 5" id="KW-0472">Membrane</keyword>
<dbReference type="AlphaFoldDB" id="A0A7C1GP58"/>
<dbReference type="Proteomes" id="UP000886198">
    <property type="component" value="Unassembled WGS sequence"/>
</dbReference>
<comment type="caution">
    <text evidence="6">The sequence shown here is derived from an EMBL/GenBank/DDBJ whole genome shotgun (WGS) entry which is preliminary data.</text>
</comment>
<gene>
    <name evidence="6" type="ORF">ENN47_02425</name>
</gene>
<evidence type="ECO:0000313" key="6">
    <source>
        <dbReference type="EMBL" id="HDP77042.1"/>
    </source>
</evidence>
<keyword evidence="2 5" id="KW-0812">Transmembrane</keyword>
<protein>
    <submittedName>
        <fullName evidence="6">Carbohydrate ABC transporter permease</fullName>
    </submittedName>
</protein>
<dbReference type="SUPFAM" id="SSF161098">
    <property type="entry name" value="MetI-like"/>
    <property type="match status" value="1"/>
</dbReference>
<proteinExistence type="predicted"/>
<keyword evidence="3 5" id="KW-1133">Transmembrane helix</keyword>
<dbReference type="GO" id="GO:0016020">
    <property type="term" value="C:membrane"/>
    <property type="evidence" value="ECO:0007669"/>
    <property type="project" value="UniProtKB-SubCell"/>
</dbReference>
<evidence type="ECO:0000256" key="5">
    <source>
        <dbReference type="SAM" id="Phobius"/>
    </source>
</evidence>
<reference evidence="6" key="1">
    <citation type="journal article" date="2020" name="mSystems">
        <title>Genome- and Community-Level Interaction Insights into Carbon Utilization and Element Cycling Functions of Hydrothermarchaeota in Hydrothermal Sediment.</title>
        <authorList>
            <person name="Zhou Z."/>
            <person name="Liu Y."/>
            <person name="Xu W."/>
            <person name="Pan J."/>
            <person name="Luo Z.H."/>
            <person name="Li M."/>
        </authorList>
    </citation>
    <scope>NUCLEOTIDE SEQUENCE [LARGE SCALE GENOMIC DNA]</scope>
    <source>
        <strain evidence="6">SpSt-1179</strain>
    </source>
</reference>
<comment type="subcellular location">
    <subcellularLocation>
        <location evidence="1">Membrane</location>
        <topology evidence="1">Multi-pass membrane protein</topology>
    </subcellularLocation>
</comment>
<sequence>MLKLSLFGKIIVYFLLAVYCLIILVPFFIMIMNSLKSMREIYLQPFSFPSKVLFENYS</sequence>
<name>A0A7C1GP58_9BACT</name>
<dbReference type="EMBL" id="DSBT01000069">
    <property type="protein sequence ID" value="HDP77042.1"/>
    <property type="molecule type" value="Genomic_DNA"/>
</dbReference>
<organism evidence="6">
    <name type="scientific">Mesotoga infera</name>
    <dbReference type="NCBI Taxonomy" id="1236046"/>
    <lineage>
        <taxon>Bacteria</taxon>
        <taxon>Thermotogati</taxon>
        <taxon>Thermotogota</taxon>
        <taxon>Thermotogae</taxon>
        <taxon>Kosmotogales</taxon>
        <taxon>Kosmotogaceae</taxon>
        <taxon>Mesotoga</taxon>
    </lineage>
</organism>
<feature type="non-terminal residue" evidence="6">
    <location>
        <position position="58"/>
    </location>
</feature>
<dbReference type="InterPro" id="IPR035906">
    <property type="entry name" value="MetI-like_sf"/>
</dbReference>
<evidence type="ECO:0000256" key="3">
    <source>
        <dbReference type="ARBA" id="ARBA00022989"/>
    </source>
</evidence>
<feature type="transmembrane region" description="Helical" evidence="5">
    <location>
        <begin position="6"/>
        <end position="29"/>
    </location>
</feature>
<evidence type="ECO:0000256" key="4">
    <source>
        <dbReference type="ARBA" id="ARBA00023136"/>
    </source>
</evidence>
<accession>A0A7C1GP58</accession>
<dbReference type="Gene3D" id="1.10.3720.10">
    <property type="entry name" value="MetI-like"/>
    <property type="match status" value="1"/>
</dbReference>
<evidence type="ECO:0000256" key="2">
    <source>
        <dbReference type="ARBA" id="ARBA00022692"/>
    </source>
</evidence>
<evidence type="ECO:0000256" key="1">
    <source>
        <dbReference type="ARBA" id="ARBA00004141"/>
    </source>
</evidence>